<accession>A0A6A5R2K4</accession>
<sequence>MASGSVIVPPGEAAMPLNFIYACSVCCYTFADVYEGHNKTVEGFSDGINPKERLVTHLYLASCCHVFCGSHLEGGAPPFHPEGQRPKAPCPTCVREKKDSEPRDLYSIRGFHRNEHDPMIPPAWFDAPPINFNGNEKDIEALRVLVASRRSVLDANILQFQYLALVRYCQNVHATRKPLQDALAQAEQKLTSIQDLTSKEHAKVLTLQQENQILEDIKQKYESAKVELERLHAVEREVEQYRRLDVNPKDLETFKNNKDAIRHYLKLVPTLIEQNDKMRKRLASLGFAMALEPVPNLKGFDLNALNDDGGINCDYFDTSETSLPNTTSSQTAGRSAGRSAQTHGNAIAASSSPFIQRPLKRQRVDSPLPNNTQVEPPTSRDAMPPPQKPVSRMRSVRKMFPTLKKKFTGAHFSKASAYDFRGVNDVHMYEDGPWDSTVSVSATNGPTFMQHEAVREDTQYMSGALPAESPQHGANQRGSQLFSSVGAENDEANFTFRSSSPVKMDNATGSHRPVQLPSEPSYIRLMDGLSRDNGVELGLKDPRDYAPSSFDQFHSSGRDTPYLQDPRSNIELGARDERYQGSLYRYQSPHELPHFRTNDSNSTHATHTNHMDGTYQDILRSPLTPAPKLLNRPGRQIDIFKSFRRLSVSKASDDHA</sequence>
<dbReference type="OrthoDB" id="5410764at2759"/>
<dbReference type="EMBL" id="ML979132">
    <property type="protein sequence ID" value="KAF1921873.1"/>
    <property type="molecule type" value="Genomic_DNA"/>
</dbReference>
<proteinExistence type="predicted"/>
<gene>
    <name evidence="3" type="ORF">BDU57DRAFT_463919</name>
</gene>
<evidence type="ECO:0000256" key="1">
    <source>
        <dbReference type="SAM" id="Coils"/>
    </source>
</evidence>
<feature type="coiled-coil region" evidence="1">
    <location>
        <begin position="204"/>
        <end position="244"/>
    </location>
</feature>
<organism evidence="3 4">
    <name type="scientific">Ampelomyces quisqualis</name>
    <name type="common">Powdery mildew agent</name>
    <dbReference type="NCBI Taxonomy" id="50730"/>
    <lineage>
        <taxon>Eukaryota</taxon>
        <taxon>Fungi</taxon>
        <taxon>Dikarya</taxon>
        <taxon>Ascomycota</taxon>
        <taxon>Pezizomycotina</taxon>
        <taxon>Dothideomycetes</taxon>
        <taxon>Pleosporomycetidae</taxon>
        <taxon>Pleosporales</taxon>
        <taxon>Pleosporineae</taxon>
        <taxon>Phaeosphaeriaceae</taxon>
        <taxon>Ampelomyces</taxon>
    </lineage>
</organism>
<reference evidence="3" key="1">
    <citation type="journal article" date="2020" name="Stud. Mycol.">
        <title>101 Dothideomycetes genomes: a test case for predicting lifestyles and emergence of pathogens.</title>
        <authorList>
            <person name="Haridas S."/>
            <person name="Albert R."/>
            <person name="Binder M."/>
            <person name="Bloem J."/>
            <person name="Labutti K."/>
            <person name="Salamov A."/>
            <person name="Andreopoulos B."/>
            <person name="Baker S."/>
            <person name="Barry K."/>
            <person name="Bills G."/>
            <person name="Bluhm B."/>
            <person name="Cannon C."/>
            <person name="Castanera R."/>
            <person name="Culley D."/>
            <person name="Daum C."/>
            <person name="Ezra D."/>
            <person name="Gonzalez J."/>
            <person name="Henrissat B."/>
            <person name="Kuo A."/>
            <person name="Liang C."/>
            <person name="Lipzen A."/>
            <person name="Lutzoni F."/>
            <person name="Magnuson J."/>
            <person name="Mondo S."/>
            <person name="Nolan M."/>
            <person name="Ohm R."/>
            <person name="Pangilinan J."/>
            <person name="Park H.-J."/>
            <person name="Ramirez L."/>
            <person name="Alfaro M."/>
            <person name="Sun H."/>
            <person name="Tritt A."/>
            <person name="Yoshinaga Y."/>
            <person name="Zwiers L.-H."/>
            <person name="Turgeon B."/>
            <person name="Goodwin S."/>
            <person name="Spatafora J."/>
            <person name="Crous P."/>
            <person name="Grigoriev I."/>
        </authorList>
    </citation>
    <scope>NUCLEOTIDE SEQUENCE</scope>
    <source>
        <strain evidence="3">HMLAC05119</strain>
    </source>
</reference>
<evidence type="ECO:0000313" key="4">
    <source>
        <dbReference type="Proteomes" id="UP000800096"/>
    </source>
</evidence>
<keyword evidence="4" id="KW-1185">Reference proteome</keyword>
<name>A0A6A5R2K4_AMPQU</name>
<keyword evidence="1" id="KW-0175">Coiled coil</keyword>
<dbReference type="AlphaFoldDB" id="A0A6A5R2K4"/>
<feature type="region of interest" description="Disordered" evidence="2">
    <location>
        <begin position="320"/>
        <end position="393"/>
    </location>
</feature>
<feature type="compositionally biased region" description="Polar residues" evidence="2">
    <location>
        <begin position="320"/>
        <end position="354"/>
    </location>
</feature>
<dbReference type="Proteomes" id="UP000800096">
    <property type="component" value="Unassembled WGS sequence"/>
</dbReference>
<evidence type="ECO:0000256" key="2">
    <source>
        <dbReference type="SAM" id="MobiDB-lite"/>
    </source>
</evidence>
<protein>
    <submittedName>
        <fullName evidence="3">Uncharacterized protein</fullName>
    </submittedName>
</protein>
<evidence type="ECO:0000313" key="3">
    <source>
        <dbReference type="EMBL" id="KAF1921873.1"/>
    </source>
</evidence>